<dbReference type="GO" id="GO:0008198">
    <property type="term" value="F:ferrous iron binding"/>
    <property type="evidence" value="ECO:0007669"/>
    <property type="project" value="InterPro"/>
</dbReference>
<organism evidence="8 9">
    <name type="scientific">Monoraphidium neglectum</name>
    <dbReference type="NCBI Taxonomy" id="145388"/>
    <lineage>
        <taxon>Eukaryota</taxon>
        <taxon>Viridiplantae</taxon>
        <taxon>Chlorophyta</taxon>
        <taxon>core chlorophytes</taxon>
        <taxon>Chlorophyceae</taxon>
        <taxon>CS clade</taxon>
        <taxon>Sphaeropleales</taxon>
        <taxon>Selenastraceae</taxon>
        <taxon>Monoraphidium</taxon>
    </lineage>
</organism>
<dbReference type="GO" id="GO:0008270">
    <property type="term" value="F:zinc ion binding"/>
    <property type="evidence" value="ECO:0007669"/>
    <property type="project" value="InterPro"/>
</dbReference>
<dbReference type="PANTHER" id="PTHR30096:SF0">
    <property type="entry name" value="4,5-DOPA DIOXYGENASE EXTRADIOL-LIKE PROTEIN"/>
    <property type="match status" value="1"/>
</dbReference>
<evidence type="ECO:0000256" key="2">
    <source>
        <dbReference type="ARBA" id="ARBA00007581"/>
    </source>
</evidence>
<evidence type="ECO:0000256" key="4">
    <source>
        <dbReference type="ARBA" id="ARBA00022833"/>
    </source>
</evidence>
<dbReference type="AlphaFoldDB" id="A0A0D2MI55"/>
<dbReference type="SUPFAM" id="SSF53213">
    <property type="entry name" value="LigB-like"/>
    <property type="match status" value="1"/>
</dbReference>
<dbReference type="OrthoDB" id="7396853at2759"/>
<dbReference type="Proteomes" id="UP000054498">
    <property type="component" value="Unassembled WGS sequence"/>
</dbReference>
<dbReference type="InterPro" id="IPR004183">
    <property type="entry name" value="Xdiol_dOase_suB"/>
</dbReference>
<reference evidence="8 9" key="1">
    <citation type="journal article" date="2013" name="BMC Genomics">
        <title>Reconstruction of the lipid metabolism for the microalga Monoraphidium neglectum from its genome sequence reveals characteristics suitable for biofuel production.</title>
        <authorList>
            <person name="Bogen C."/>
            <person name="Al-Dilaimi A."/>
            <person name="Albersmeier A."/>
            <person name="Wichmann J."/>
            <person name="Grundmann M."/>
            <person name="Rupp O."/>
            <person name="Lauersen K.J."/>
            <person name="Blifernez-Klassen O."/>
            <person name="Kalinowski J."/>
            <person name="Goesmann A."/>
            <person name="Mussgnug J.H."/>
            <person name="Kruse O."/>
        </authorList>
    </citation>
    <scope>NUCLEOTIDE SEQUENCE [LARGE SCALE GENOMIC DNA]</scope>
    <source>
        <strain evidence="8 9">SAG 48.87</strain>
    </source>
</reference>
<evidence type="ECO:0000256" key="6">
    <source>
        <dbReference type="SAM" id="SignalP"/>
    </source>
</evidence>
<keyword evidence="6" id="KW-0732">Signal</keyword>
<sequence length="581" mass="59761">MGCIRRWIMPLTVVMLLFNMLGGVMCASPQATPKKQKLALCAPVKALTRSCTSKAGPTALMDQLCSELLAPANATADSKDPTKLHYGCGVATTVQVNKMSDDIAALNTRVAAATTQASSVQATFVQESNQTATLRALIDELKASIVVIAANVQKLQANPPANASALGNITRELAALAAADARTAQQVALLEAANQTAAQDIAALKSTSQQCTCGLELSTVNTTLAAIKSAQAADAAAVSLANATVESLKAQVTTGAAAIASVNTSIAALTVTVANVTAIDFTVFARTTDLANINAVSLGGVPAAQYLRSRVVIYSGPLPVLGDPAHAQLTASLRSLPGRLPAAPTAILLCSAHFEAAQPTVIAEPPSHLLYDYGGFPPESYQLQYRPPGQSALAQSVLRLLRGAGFKPQLESSGRGLDHGAFIPLMLMYPSAAIPVVELSILASLAPEDHVRMGEALRPLRDEGVLIVGSGSSFHSIPEIIRATRGRPGSALVGQDFDDWLADACTARTGAARAAALASWASAPGARAAHPREEHLMPLLVAAAAGGGDAGRAERVMLGTCVTSSFVFGEEAEGEGQAVAG</sequence>
<dbReference type="Pfam" id="PF02900">
    <property type="entry name" value="LigB"/>
    <property type="match status" value="1"/>
</dbReference>
<evidence type="ECO:0000256" key="1">
    <source>
        <dbReference type="ARBA" id="ARBA00001947"/>
    </source>
</evidence>
<evidence type="ECO:0000313" key="8">
    <source>
        <dbReference type="EMBL" id="KIZ00382.1"/>
    </source>
</evidence>
<dbReference type="InterPro" id="IPR014436">
    <property type="entry name" value="Extradiol_dOase_DODA"/>
</dbReference>
<dbReference type="CDD" id="cd07363">
    <property type="entry name" value="45_DOPA_Dioxygenase"/>
    <property type="match status" value="1"/>
</dbReference>
<comment type="similarity">
    <text evidence="2">Belongs to the DODA-type extradiol aromatic ring-opening dioxygenase family.</text>
</comment>
<name>A0A0D2MI55_9CHLO</name>
<keyword evidence="8" id="KW-0223">Dioxygenase</keyword>
<dbReference type="Gene3D" id="3.40.830.10">
    <property type="entry name" value="LigB-like"/>
    <property type="match status" value="1"/>
</dbReference>
<dbReference type="GeneID" id="25740457"/>
<accession>A0A0D2MI55</accession>
<feature type="chain" id="PRO_5002246982" evidence="6">
    <location>
        <begin position="27"/>
        <end position="581"/>
    </location>
</feature>
<dbReference type="GO" id="GO:0016702">
    <property type="term" value="F:oxidoreductase activity, acting on single donors with incorporation of molecular oxygen, incorporation of two atoms of oxygen"/>
    <property type="evidence" value="ECO:0007669"/>
    <property type="project" value="UniProtKB-ARBA"/>
</dbReference>
<keyword evidence="4" id="KW-0862">Zinc</keyword>
<dbReference type="PANTHER" id="PTHR30096">
    <property type="entry name" value="4,5-DOPA DIOXYGENASE EXTRADIOL-LIKE PROTEIN"/>
    <property type="match status" value="1"/>
</dbReference>
<keyword evidence="5 8" id="KW-0560">Oxidoreductase</keyword>
<evidence type="ECO:0000256" key="5">
    <source>
        <dbReference type="ARBA" id="ARBA00023002"/>
    </source>
</evidence>
<comment type="cofactor">
    <cofactor evidence="1">
        <name>Zn(2+)</name>
        <dbReference type="ChEBI" id="CHEBI:29105"/>
    </cofactor>
</comment>
<proteinExistence type="inferred from homology"/>
<evidence type="ECO:0000313" key="9">
    <source>
        <dbReference type="Proteomes" id="UP000054498"/>
    </source>
</evidence>
<feature type="signal peptide" evidence="6">
    <location>
        <begin position="1"/>
        <end position="26"/>
    </location>
</feature>
<gene>
    <name evidence="8" type="ORF">MNEG_7581</name>
</gene>
<keyword evidence="9" id="KW-1185">Reference proteome</keyword>
<feature type="domain" description="Extradiol ring-cleavage dioxygenase class III enzyme subunit B" evidence="7">
    <location>
        <begin position="343"/>
        <end position="551"/>
    </location>
</feature>
<protein>
    <submittedName>
        <fullName evidence="8">4,5-DOPA dioxygenase extradiol-like protein</fullName>
        <ecNumber evidence="8">1.13.-.-</ecNumber>
    </submittedName>
</protein>
<evidence type="ECO:0000256" key="3">
    <source>
        <dbReference type="ARBA" id="ARBA00022723"/>
    </source>
</evidence>
<dbReference type="EC" id="1.13.-.-" evidence="8"/>
<evidence type="ECO:0000259" key="7">
    <source>
        <dbReference type="Pfam" id="PF02900"/>
    </source>
</evidence>
<dbReference type="EMBL" id="KK101572">
    <property type="protein sequence ID" value="KIZ00382.1"/>
    <property type="molecule type" value="Genomic_DNA"/>
</dbReference>
<keyword evidence="3" id="KW-0479">Metal-binding</keyword>
<dbReference type="RefSeq" id="XP_013899401.1">
    <property type="nucleotide sequence ID" value="XM_014043947.1"/>
</dbReference>
<dbReference type="KEGG" id="mng:MNEG_7581"/>